<accession>A0A6B3TRA8</accession>
<feature type="domain" description="SH3b" evidence="4">
    <location>
        <begin position="179"/>
        <end position="241"/>
    </location>
</feature>
<dbReference type="Pfam" id="PF08239">
    <property type="entry name" value="SH3_3"/>
    <property type="match status" value="5"/>
</dbReference>
<dbReference type="CDD" id="cd02696">
    <property type="entry name" value="MurNAc-LAA"/>
    <property type="match status" value="1"/>
</dbReference>
<proteinExistence type="predicted"/>
<keyword evidence="3" id="KW-0732">Signal</keyword>
<evidence type="ECO:0000256" key="3">
    <source>
        <dbReference type="SAM" id="SignalP"/>
    </source>
</evidence>
<feature type="domain" description="SH3b" evidence="4">
    <location>
        <begin position="340"/>
        <end position="404"/>
    </location>
</feature>
<evidence type="ECO:0000256" key="1">
    <source>
        <dbReference type="ARBA" id="ARBA00022801"/>
    </source>
</evidence>
<organism evidence="5 6">
    <name type="scientific">Neobacillus thermocopriae</name>
    <dbReference type="NCBI Taxonomy" id="1215031"/>
    <lineage>
        <taxon>Bacteria</taxon>
        <taxon>Bacillati</taxon>
        <taxon>Bacillota</taxon>
        <taxon>Bacilli</taxon>
        <taxon>Bacillales</taxon>
        <taxon>Bacillaceae</taxon>
        <taxon>Neobacillus</taxon>
    </lineage>
</organism>
<feature type="signal peptide" evidence="3">
    <location>
        <begin position="1"/>
        <end position="26"/>
    </location>
</feature>
<dbReference type="SUPFAM" id="SSF53187">
    <property type="entry name" value="Zn-dependent exopeptidases"/>
    <property type="match status" value="1"/>
</dbReference>
<dbReference type="SMART" id="SM00287">
    <property type="entry name" value="SH3b"/>
    <property type="match status" value="5"/>
</dbReference>
<feature type="chain" id="PRO_5025415796" evidence="3">
    <location>
        <begin position="27"/>
        <end position="597"/>
    </location>
</feature>
<dbReference type="RefSeq" id="WP_163252088.1">
    <property type="nucleotide sequence ID" value="NZ_JAAIUV010000019.1"/>
</dbReference>
<evidence type="ECO:0000256" key="2">
    <source>
        <dbReference type="ARBA" id="ARBA00023316"/>
    </source>
</evidence>
<dbReference type="EMBL" id="JAAIUV010000019">
    <property type="protein sequence ID" value="NEX79554.1"/>
    <property type="molecule type" value="Genomic_DNA"/>
</dbReference>
<dbReference type="InterPro" id="IPR003646">
    <property type="entry name" value="SH3-like_bac-type"/>
</dbReference>
<protein>
    <submittedName>
        <fullName evidence="5">SH3 domain-containing protein</fullName>
    </submittedName>
</protein>
<dbReference type="PIRSF" id="PIRSF037846">
    <property type="entry name" value="Autolysin_YrvJ_prd"/>
    <property type="match status" value="1"/>
</dbReference>
<dbReference type="PROSITE" id="PS51781">
    <property type="entry name" value="SH3B"/>
    <property type="match status" value="5"/>
</dbReference>
<evidence type="ECO:0000259" key="4">
    <source>
        <dbReference type="PROSITE" id="PS51781"/>
    </source>
</evidence>
<name>A0A6B3TRA8_9BACI</name>
<dbReference type="InterPro" id="IPR002508">
    <property type="entry name" value="MurNAc-LAA_cat"/>
</dbReference>
<dbReference type="InterPro" id="IPR017293">
    <property type="entry name" value="N-acetylmuramoyl-L-ala_amidase"/>
</dbReference>
<dbReference type="PANTHER" id="PTHR34408:SF1">
    <property type="entry name" value="GLYCOSYL HYDROLASE FAMILY 19 DOMAIN-CONTAINING PROTEIN HI_1415"/>
    <property type="match status" value="1"/>
</dbReference>
<dbReference type="GO" id="GO:0009253">
    <property type="term" value="P:peptidoglycan catabolic process"/>
    <property type="evidence" value="ECO:0007669"/>
    <property type="project" value="InterPro"/>
</dbReference>
<gene>
    <name evidence="5" type="ORF">G4Z05_11865</name>
</gene>
<evidence type="ECO:0000313" key="6">
    <source>
        <dbReference type="Proteomes" id="UP000481621"/>
    </source>
</evidence>
<reference evidence="5" key="1">
    <citation type="submission" date="2020-02" db="EMBL/GenBank/DDBJ databases">
        <title>Bacillus sedimentmangrovi sp. nov., isolated from sediment of the mangrove ecosystem.</title>
        <authorList>
            <person name="Liu G."/>
        </authorList>
    </citation>
    <scope>NUCLEOTIDE SEQUENCE [LARGE SCALE GENOMIC DNA]</scope>
    <source>
        <strain evidence="5">SgZ-7</strain>
    </source>
</reference>
<dbReference type="Pfam" id="PF01520">
    <property type="entry name" value="Amidase_3"/>
    <property type="match status" value="1"/>
</dbReference>
<keyword evidence="2" id="KW-0961">Cell wall biogenesis/degradation</keyword>
<dbReference type="InterPro" id="IPR052354">
    <property type="entry name" value="Cell_Wall_Dynamics_Protein"/>
</dbReference>
<dbReference type="Proteomes" id="UP000481621">
    <property type="component" value="Unassembled WGS sequence"/>
</dbReference>
<dbReference type="GO" id="GO:0071555">
    <property type="term" value="P:cell wall organization"/>
    <property type="evidence" value="ECO:0007669"/>
    <property type="project" value="UniProtKB-KW"/>
</dbReference>
<sequence length="597" mass="65899">MHKKFSFIILFIFLLGIFLPQSNSMAANKTITISTDAVNVRSGPGLSYPLIKQAKRGETYPIVKEKGDWIEIELSFAKTGWVVNWLVTKNDSKTAKITSTNRNTAAKAKTSQLRVRSGPGSNFQIIGFLNKGQEVSILDQNENWYKISSPFGEGWVSKEFLEIKTSNLENSTDSISKIGEIGTVKSSILNVRKEPTASSKLVGKLAKGTKVTILSKENIWVKVKYLNIIGWVSASYLDTQQRTTSETNNKMTTGIIGTVTAESLSVRARSSTKSEIIGTVSKNQSFTIIEEKNNWAKIEYKTGSFGWVAGWYLEKSAANTKENITNHQTAKETSGQAQIAAKDSITILQDGTNIRELPSTQSGVVHRANKGERFSVTGVKNDWYEIKLNNGKKAYVAGWLVSTSGSIPRIEKSGAEGYIKNKIIVIDPGHGGGDGGTIGASGTLEKNLTLRTAKLLYDKLKAAGAKVYLTRNNDSYISLQSRVSKAHAYNADAFISLHYDSNEDRSVRGSTGFYYHNYQKALAQQLYSSMIRKTNLNSRGVAIGNYHVIRENKQKAVLIELGFISNPEEEMTVKSSRFQENAASGIYDGLTKYFKEN</sequence>
<dbReference type="PANTHER" id="PTHR34408">
    <property type="entry name" value="FAMILY PROTEIN, PUTATIVE-RELATED"/>
    <property type="match status" value="1"/>
</dbReference>
<dbReference type="Gene3D" id="3.40.630.40">
    <property type="entry name" value="Zn-dependent exopeptidases"/>
    <property type="match status" value="1"/>
</dbReference>
<dbReference type="Gene3D" id="2.30.30.40">
    <property type="entry name" value="SH3 Domains"/>
    <property type="match status" value="5"/>
</dbReference>
<feature type="domain" description="SH3b" evidence="4">
    <location>
        <begin position="26"/>
        <end position="90"/>
    </location>
</feature>
<dbReference type="SMART" id="SM00646">
    <property type="entry name" value="Ami_3"/>
    <property type="match status" value="1"/>
</dbReference>
<evidence type="ECO:0000313" key="5">
    <source>
        <dbReference type="EMBL" id="NEX79554.1"/>
    </source>
</evidence>
<keyword evidence="6" id="KW-1185">Reference proteome</keyword>
<dbReference type="GO" id="GO:0008745">
    <property type="term" value="F:N-acetylmuramoyl-L-alanine amidase activity"/>
    <property type="evidence" value="ECO:0007669"/>
    <property type="project" value="InterPro"/>
</dbReference>
<feature type="domain" description="SH3b" evidence="4">
    <location>
        <begin position="254"/>
        <end position="317"/>
    </location>
</feature>
<dbReference type="AlphaFoldDB" id="A0A6B3TRA8"/>
<keyword evidence="1" id="KW-0378">Hydrolase</keyword>
<feature type="domain" description="SH3b" evidence="4">
    <location>
        <begin position="92"/>
        <end position="165"/>
    </location>
</feature>
<comment type="caution">
    <text evidence="5">The sequence shown here is derived from an EMBL/GenBank/DDBJ whole genome shotgun (WGS) entry which is preliminary data.</text>
</comment>